<dbReference type="InterPro" id="IPR000719">
    <property type="entry name" value="Prot_kinase_dom"/>
</dbReference>
<reference evidence="7 8" key="1">
    <citation type="journal article" date="2018" name="PLoS ONE">
        <title>The draft genome of Kipferlia bialata reveals reductive genome evolution in fornicate parasites.</title>
        <authorList>
            <person name="Tanifuji G."/>
            <person name="Takabayashi S."/>
            <person name="Kume K."/>
            <person name="Takagi M."/>
            <person name="Nakayama T."/>
            <person name="Kamikawa R."/>
            <person name="Inagaki Y."/>
            <person name="Hashimoto T."/>
        </authorList>
    </citation>
    <scope>NUCLEOTIDE SEQUENCE [LARGE SCALE GENOMIC DNA]</scope>
    <source>
        <strain evidence="7">NY0173</strain>
    </source>
</reference>
<evidence type="ECO:0000256" key="5">
    <source>
        <dbReference type="ARBA" id="ARBA00022840"/>
    </source>
</evidence>
<dbReference type="OrthoDB" id="10070999at2759"/>
<evidence type="ECO:0000313" key="7">
    <source>
        <dbReference type="EMBL" id="GIQ92147.1"/>
    </source>
</evidence>
<keyword evidence="4" id="KW-0418">Kinase</keyword>
<evidence type="ECO:0000256" key="3">
    <source>
        <dbReference type="ARBA" id="ARBA00022741"/>
    </source>
</evidence>
<dbReference type="Gene3D" id="1.10.510.10">
    <property type="entry name" value="Transferase(Phosphotransferase) domain 1"/>
    <property type="match status" value="1"/>
</dbReference>
<keyword evidence="1" id="KW-0723">Serine/threonine-protein kinase</keyword>
<dbReference type="PROSITE" id="PS50011">
    <property type="entry name" value="PROTEIN_KINASE_DOM"/>
    <property type="match status" value="1"/>
</dbReference>
<evidence type="ECO:0000313" key="8">
    <source>
        <dbReference type="Proteomes" id="UP000265618"/>
    </source>
</evidence>
<accession>A0A9K3DBN7</accession>
<keyword evidence="2" id="KW-0808">Transferase</keyword>
<evidence type="ECO:0000256" key="1">
    <source>
        <dbReference type="ARBA" id="ARBA00022527"/>
    </source>
</evidence>
<comment type="caution">
    <text evidence="7">The sequence shown here is derived from an EMBL/GenBank/DDBJ whole genome shotgun (WGS) entry which is preliminary data.</text>
</comment>
<evidence type="ECO:0000259" key="6">
    <source>
        <dbReference type="PROSITE" id="PS50011"/>
    </source>
</evidence>
<keyword evidence="8" id="KW-1185">Reference proteome</keyword>
<dbReference type="InterPro" id="IPR011009">
    <property type="entry name" value="Kinase-like_dom_sf"/>
</dbReference>
<gene>
    <name evidence="7" type="ORF">KIPB_015759</name>
</gene>
<protein>
    <recommendedName>
        <fullName evidence="6">Protein kinase domain-containing protein</fullName>
    </recommendedName>
</protein>
<dbReference type="SUPFAM" id="SSF56112">
    <property type="entry name" value="Protein kinase-like (PK-like)"/>
    <property type="match status" value="1"/>
</dbReference>
<organism evidence="7 8">
    <name type="scientific">Kipferlia bialata</name>
    <dbReference type="NCBI Taxonomy" id="797122"/>
    <lineage>
        <taxon>Eukaryota</taxon>
        <taxon>Metamonada</taxon>
        <taxon>Carpediemonas-like organisms</taxon>
        <taxon>Kipferlia</taxon>
    </lineage>
</organism>
<name>A0A9K3DBN7_9EUKA</name>
<dbReference type="Proteomes" id="UP000265618">
    <property type="component" value="Unassembled WGS sequence"/>
</dbReference>
<feature type="non-terminal residue" evidence="7">
    <location>
        <position position="1"/>
    </location>
</feature>
<dbReference type="EMBL" id="BDIP01009070">
    <property type="protein sequence ID" value="GIQ92147.1"/>
    <property type="molecule type" value="Genomic_DNA"/>
</dbReference>
<dbReference type="GO" id="GO:0005524">
    <property type="term" value="F:ATP binding"/>
    <property type="evidence" value="ECO:0007669"/>
    <property type="project" value="UniProtKB-KW"/>
</dbReference>
<keyword evidence="3" id="KW-0547">Nucleotide-binding</keyword>
<feature type="domain" description="Protein kinase" evidence="6">
    <location>
        <begin position="1"/>
        <end position="78"/>
    </location>
</feature>
<sequence>YTQAVDLWALGCVAYELLMGRSPFYSPDPAMTYQSIMAGSVTIPEDVSTDAADLILSLLDPSPSSRPSLSSLHSHPFFRCSVSCLSL</sequence>
<evidence type="ECO:0000256" key="4">
    <source>
        <dbReference type="ARBA" id="ARBA00022777"/>
    </source>
</evidence>
<dbReference type="GO" id="GO:0004674">
    <property type="term" value="F:protein serine/threonine kinase activity"/>
    <property type="evidence" value="ECO:0007669"/>
    <property type="project" value="UniProtKB-KW"/>
</dbReference>
<dbReference type="AlphaFoldDB" id="A0A9K3DBN7"/>
<proteinExistence type="predicted"/>
<dbReference type="PANTHER" id="PTHR24350">
    <property type="entry name" value="SERINE/THREONINE-PROTEIN KINASE IAL-RELATED"/>
    <property type="match status" value="1"/>
</dbReference>
<evidence type="ECO:0000256" key="2">
    <source>
        <dbReference type="ARBA" id="ARBA00022679"/>
    </source>
</evidence>
<dbReference type="InterPro" id="IPR030616">
    <property type="entry name" value="Aur-like"/>
</dbReference>
<keyword evidence="5" id="KW-0067">ATP-binding</keyword>
<dbReference type="Pfam" id="PF00069">
    <property type="entry name" value="Pkinase"/>
    <property type="match status" value="1"/>
</dbReference>